<proteinExistence type="predicted"/>
<gene>
    <name evidence="3" type="ORF">FEM03_12630</name>
</gene>
<feature type="transmembrane region" description="Helical" evidence="1">
    <location>
        <begin position="20"/>
        <end position="43"/>
    </location>
</feature>
<evidence type="ECO:0000256" key="1">
    <source>
        <dbReference type="SAM" id="Phobius"/>
    </source>
</evidence>
<dbReference type="EMBL" id="VAUV01000008">
    <property type="protein sequence ID" value="TLD70561.1"/>
    <property type="molecule type" value="Genomic_DNA"/>
</dbReference>
<dbReference type="InterPro" id="IPR021994">
    <property type="entry name" value="DUF3592"/>
</dbReference>
<feature type="domain" description="DUF3592" evidence="2">
    <location>
        <begin position="54"/>
        <end position="148"/>
    </location>
</feature>
<dbReference type="Proteomes" id="UP000306196">
    <property type="component" value="Unassembled WGS sequence"/>
</dbReference>
<dbReference type="OrthoDB" id="191236at2"/>
<evidence type="ECO:0000313" key="3">
    <source>
        <dbReference type="EMBL" id="TLD70561.1"/>
    </source>
</evidence>
<sequence>MKKSKQGGRGLKRGLTIRGAWVVTMTLLFGGGSMLWMGVAGLWPAMRSTSWPSVEGRVVATRVVSEYHSKGARPAVGVVYRYEVDGMEYRGERFSHSSATPGVPEADEARARQEFGTQAAFAAWQPGKRVRVYYDPKDPAQAVLMRGRVWVGWALTGLGLGVFFIGLLEWRRIRRRMKVEREGGGCEDAQGSQAG</sequence>
<accession>A0A5R8KE47</accession>
<keyword evidence="1" id="KW-0472">Membrane</keyword>
<comment type="caution">
    <text evidence="3">The sequence shown here is derived from an EMBL/GenBank/DDBJ whole genome shotgun (WGS) entry which is preliminary data.</text>
</comment>
<dbReference type="AlphaFoldDB" id="A0A5R8KE47"/>
<keyword evidence="1" id="KW-0812">Transmembrane</keyword>
<keyword evidence="4" id="KW-1185">Reference proteome</keyword>
<dbReference type="Pfam" id="PF12158">
    <property type="entry name" value="DUF3592"/>
    <property type="match status" value="1"/>
</dbReference>
<evidence type="ECO:0000259" key="2">
    <source>
        <dbReference type="Pfam" id="PF12158"/>
    </source>
</evidence>
<feature type="transmembrane region" description="Helical" evidence="1">
    <location>
        <begin position="150"/>
        <end position="168"/>
    </location>
</feature>
<organism evidence="3 4">
    <name type="scientific">Phragmitibacter flavus</name>
    <dbReference type="NCBI Taxonomy" id="2576071"/>
    <lineage>
        <taxon>Bacteria</taxon>
        <taxon>Pseudomonadati</taxon>
        <taxon>Verrucomicrobiota</taxon>
        <taxon>Verrucomicrobiia</taxon>
        <taxon>Verrucomicrobiales</taxon>
        <taxon>Verrucomicrobiaceae</taxon>
        <taxon>Phragmitibacter</taxon>
    </lineage>
</organism>
<name>A0A5R8KE47_9BACT</name>
<reference evidence="3 4" key="1">
    <citation type="submission" date="2019-05" db="EMBL/GenBank/DDBJ databases">
        <title>Verrucobacter flavum gen. nov., sp. nov. a new member of the family Verrucomicrobiaceae.</title>
        <authorList>
            <person name="Szuroczki S."/>
            <person name="Abbaszade G."/>
            <person name="Szabo A."/>
            <person name="Felfoldi T."/>
            <person name="Schumann P."/>
            <person name="Boka K."/>
            <person name="Keki Z."/>
            <person name="Toumi M."/>
            <person name="Toth E."/>
        </authorList>
    </citation>
    <scope>NUCLEOTIDE SEQUENCE [LARGE SCALE GENOMIC DNA]</scope>
    <source>
        <strain evidence="3 4">MG-N-17</strain>
    </source>
</reference>
<protein>
    <submittedName>
        <fullName evidence="3">DUF3592 domain-containing protein</fullName>
    </submittedName>
</protein>
<keyword evidence="1" id="KW-1133">Transmembrane helix</keyword>
<evidence type="ECO:0000313" key="4">
    <source>
        <dbReference type="Proteomes" id="UP000306196"/>
    </source>
</evidence>